<proteinExistence type="predicted"/>
<dbReference type="SMART" id="SM00850">
    <property type="entry name" value="LytTR"/>
    <property type="match status" value="1"/>
</dbReference>
<dbReference type="PANTHER" id="PTHR37299:SF1">
    <property type="entry name" value="STAGE 0 SPORULATION PROTEIN A HOMOLOG"/>
    <property type="match status" value="1"/>
</dbReference>
<evidence type="ECO:0000256" key="1">
    <source>
        <dbReference type="PROSITE-ProRule" id="PRU00169"/>
    </source>
</evidence>
<name>A0ABU5ZYA3_9FLAO</name>
<feature type="modified residue" description="4-aspartylphosphate" evidence="1">
    <location>
        <position position="57"/>
    </location>
</feature>
<dbReference type="PROSITE" id="PS50110">
    <property type="entry name" value="RESPONSE_REGULATORY"/>
    <property type="match status" value="1"/>
</dbReference>
<accession>A0ABU5ZYA3</accession>
<dbReference type="Pfam" id="PF00072">
    <property type="entry name" value="Response_reg"/>
    <property type="match status" value="1"/>
</dbReference>
<evidence type="ECO:0000259" key="3">
    <source>
        <dbReference type="PROSITE" id="PS50930"/>
    </source>
</evidence>
<reference evidence="4 5" key="1">
    <citation type="journal article" date="2013" name="Int. J. Syst. Evol. Microbiol.">
        <title>Aquimarina gracilis sp. nov., isolated from the gut microflora of a mussel, Mytilus coruscus, and emended description of Aquimarina spongiae.</title>
        <authorList>
            <person name="Park S.C."/>
            <person name="Choe H.N."/>
            <person name="Baik K.S."/>
            <person name="Seong C.N."/>
        </authorList>
    </citation>
    <scope>NUCLEOTIDE SEQUENCE [LARGE SCALE GENOMIC DNA]</scope>
    <source>
        <strain evidence="4 5">PSC32</strain>
    </source>
</reference>
<keyword evidence="5" id="KW-1185">Reference proteome</keyword>
<keyword evidence="4" id="KW-0238">DNA-binding</keyword>
<sequence length="255" mass="29736">MNINAVLIEDEAAARDHFLKLITKIDNNINICKQIATVIEAVEWFSTHRDVDLIFMDIQLSDGISFDILERVEIDIPIIFITAYDQYALKAFKTSGIDYLLKPISIEDLEGALEKFYKTNKNIEWAIRNIDIAQLIKRHEKQNFKELFLVKSGNSMIPVKTNEIAYFYRDRLIFAKSFTGESYLLDHSLNQLQTMLDQEKFIRLNRQLLVNLDAIHKLATHKPGQLSVILTPDYSAEIVLSHERSKWLKLFFERK</sequence>
<feature type="domain" description="Response regulatory" evidence="2">
    <location>
        <begin position="4"/>
        <end position="117"/>
    </location>
</feature>
<dbReference type="InterPro" id="IPR001789">
    <property type="entry name" value="Sig_transdc_resp-reg_receiver"/>
</dbReference>
<feature type="domain" description="HTH LytTR-type" evidence="3">
    <location>
        <begin position="148"/>
        <end position="254"/>
    </location>
</feature>
<dbReference type="GO" id="GO:0003677">
    <property type="term" value="F:DNA binding"/>
    <property type="evidence" value="ECO:0007669"/>
    <property type="project" value="UniProtKB-KW"/>
</dbReference>
<dbReference type="Gene3D" id="3.40.50.2300">
    <property type="match status" value="1"/>
</dbReference>
<dbReference type="SUPFAM" id="SSF52172">
    <property type="entry name" value="CheY-like"/>
    <property type="match status" value="1"/>
</dbReference>
<dbReference type="PROSITE" id="PS50930">
    <property type="entry name" value="HTH_LYTTR"/>
    <property type="match status" value="1"/>
</dbReference>
<dbReference type="InterPro" id="IPR046947">
    <property type="entry name" value="LytR-like"/>
</dbReference>
<dbReference type="EMBL" id="JAYKLX010000007">
    <property type="protein sequence ID" value="MEB3346832.1"/>
    <property type="molecule type" value="Genomic_DNA"/>
</dbReference>
<keyword evidence="1" id="KW-0597">Phosphoprotein</keyword>
<gene>
    <name evidence="4" type="ORF">U6A24_15240</name>
</gene>
<dbReference type="Proteomes" id="UP001327027">
    <property type="component" value="Unassembled WGS sequence"/>
</dbReference>
<evidence type="ECO:0000313" key="4">
    <source>
        <dbReference type="EMBL" id="MEB3346832.1"/>
    </source>
</evidence>
<dbReference type="InterPro" id="IPR011006">
    <property type="entry name" value="CheY-like_superfamily"/>
</dbReference>
<dbReference type="PANTHER" id="PTHR37299">
    <property type="entry name" value="TRANSCRIPTIONAL REGULATOR-RELATED"/>
    <property type="match status" value="1"/>
</dbReference>
<dbReference type="Pfam" id="PF04397">
    <property type="entry name" value="LytTR"/>
    <property type="match status" value="1"/>
</dbReference>
<evidence type="ECO:0000259" key="2">
    <source>
        <dbReference type="PROSITE" id="PS50110"/>
    </source>
</evidence>
<dbReference type="InterPro" id="IPR007492">
    <property type="entry name" value="LytTR_DNA-bd_dom"/>
</dbReference>
<comment type="caution">
    <text evidence="4">The sequence shown here is derived from an EMBL/GenBank/DDBJ whole genome shotgun (WGS) entry which is preliminary data.</text>
</comment>
<dbReference type="RefSeq" id="WP_324180858.1">
    <property type="nucleotide sequence ID" value="NZ_BAABAW010000020.1"/>
</dbReference>
<evidence type="ECO:0000313" key="5">
    <source>
        <dbReference type="Proteomes" id="UP001327027"/>
    </source>
</evidence>
<organism evidence="4 5">
    <name type="scientific">Aquimarina gracilis</name>
    <dbReference type="NCBI Taxonomy" id="874422"/>
    <lineage>
        <taxon>Bacteria</taxon>
        <taxon>Pseudomonadati</taxon>
        <taxon>Bacteroidota</taxon>
        <taxon>Flavobacteriia</taxon>
        <taxon>Flavobacteriales</taxon>
        <taxon>Flavobacteriaceae</taxon>
        <taxon>Aquimarina</taxon>
    </lineage>
</organism>
<protein>
    <submittedName>
        <fullName evidence="4">LytTR family DNA-binding domain-containing protein</fullName>
    </submittedName>
</protein>
<dbReference type="SMART" id="SM00448">
    <property type="entry name" value="REC"/>
    <property type="match status" value="1"/>
</dbReference>
<dbReference type="Gene3D" id="2.40.50.1020">
    <property type="entry name" value="LytTr DNA-binding domain"/>
    <property type="match status" value="1"/>
</dbReference>